<dbReference type="AlphaFoldDB" id="A0A6P4ZPV7"/>
<dbReference type="GeneID" id="109484417"/>
<keyword evidence="6" id="KW-0560">Oxidoreductase</keyword>
<dbReference type="KEGG" id="bbel:109484417"/>
<dbReference type="PANTHER" id="PTHR24300:SF404">
    <property type="entry name" value="CYTOCHROME P450 2D6-LIKE"/>
    <property type="match status" value="1"/>
</dbReference>
<dbReference type="PRINTS" id="PR00463">
    <property type="entry name" value="EP450I"/>
</dbReference>
<keyword evidence="7" id="KW-1185">Reference proteome</keyword>
<keyword evidence="3 5" id="KW-0479">Metal-binding</keyword>
<dbReference type="GO" id="GO:0006082">
    <property type="term" value="P:organic acid metabolic process"/>
    <property type="evidence" value="ECO:0007669"/>
    <property type="project" value="TreeGrafter"/>
</dbReference>
<dbReference type="OrthoDB" id="1844152at2759"/>
<keyword evidence="5 6" id="KW-0349">Heme</keyword>
<dbReference type="RefSeq" id="XP_019643225.1">
    <property type="nucleotide sequence ID" value="XM_019787666.1"/>
</dbReference>
<dbReference type="Pfam" id="PF00067">
    <property type="entry name" value="p450"/>
    <property type="match status" value="1"/>
</dbReference>
<dbReference type="GO" id="GO:0005506">
    <property type="term" value="F:iron ion binding"/>
    <property type="evidence" value="ECO:0007669"/>
    <property type="project" value="InterPro"/>
</dbReference>
<comment type="similarity">
    <text evidence="2 6">Belongs to the cytochrome P450 family.</text>
</comment>
<sequence>MGAQDVVVLNGFAAIKEAFVDHKDAFSDRPNVFTMDFLSGYGKDIIFSKLNQGYKEKRKFAYSALRTLGMRMGPGSIEEHVRDEARQLCLKLSEEDGSSPRDVTENLSVSVANVICSMVFGKRYDYDDVRFVELMHVVMTLVANISANQPVAVFPFLRFVPGVNSSYKILDELNKRVIAVLQEEIERHRETLSDRENPRDFIDLILTELQTQEKTVDGFTEENVVWIVQDLFLAGIETTTTTLRWALLHMVLHPEEQKKVQAELDSVLGPDPAVPSLAHRSRLPYTEATVMEIQRIRPTVPLTVPHAAVQDTAFRGYHIPAGTQIIANLWSTLTDPDFWPDPERFDPRRFLGPDGKVVSRPESFMPFSTGRRVCLGEQLAKMELFVIFSSLLKHFTFKLPEGAAAPSTDSSGVGVTLQPPTVKLCITPR</sequence>
<evidence type="ECO:0000256" key="3">
    <source>
        <dbReference type="ARBA" id="ARBA00022723"/>
    </source>
</evidence>
<dbReference type="PRINTS" id="PR00385">
    <property type="entry name" value="P450"/>
</dbReference>
<dbReference type="GO" id="GO:0016712">
    <property type="term" value="F:oxidoreductase activity, acting on paired donors, with incorporation or reduction of molecular oxygen, reduced flavin or flavoprotein as one donor, and incorporation of one atom of oxygen"/>
    <property type="evidence" value="ECO:0007669"/>
    <property type="project" value="TreeGrafter"/>
</dbReference>
<dbReference type="InterPro" id="IPR050182">
    <property type="entry name" value="Cytochrome_P450_fam2"/>
</dbReference>
<evidence type="ECO:0000256" key="1">
    <source>
        <dbReference type="ARBA" id="ARBA00001971"/>
    </source>
</evidence>
<evidence type="ECO:0000256" key="5">
    <source>
        <dbReference type="PIRSR" id="PIRSR602401-1"/>
    </source>
</evidence>
<name>A0A6P4ZPV7_BRABE</name>
<feature type="binding site" description="axial binding residue" evidence="5">
    <location>
        <position position="374"/>
    </location>
    <ligand>
        <name>heme</name>
        <dbReference type="ChEBI" id="CHEBI:30413"/>
    </ligand>
    <ligandPart>
        <name>Fe</name>
        <dbReference type="ChEBI" id="CHEBI:18248"/>
    </ligandPart>
</feature>
<dbReference type="InterPro" id="IPR036396">
    <property type="entry name" value="Cyt_P450_sf"/>
</dbReference>
<dbReference type="InterPro" id="IPR002401">
    <property type="entry name" value="Cyt_P450_E_grp-I"/>
</dbReference>
<evidence type="ECO:0000256" key="4">
    <source>
        <dbReference type="ARBA" id="ARBA00023004"/>
    </source>
</evidence>
<dbReference type="FunFam" id="1.10.630.10:FF:000099">
    <property type="entry name" value="Uncharacterized protein"/>
    <property type="match status" value="1"/>
</dbReference>
<proteinExistence type="inferred from homology"/>
<dbReference type="SUPFAM" id="SSF48264">
    <property type="entry name" value="Cytochrome P450"/>
    <property type="match status" value="1"/>
</dbReference>
<gene>
    <name evidence="8" type="primary">LOC109484417</name>
</gene>
<evidence type="ECO:0000313" key="7">
    <source>
        <dbReference type="Proteomes" id="UP000515135"/>
    </source>
</evidence>
<dbReference type="Proteomes" id="UP000515135">
    <property type="component" value="Unplaced"/>
</dbReference>
<dbReference type="Gene3D" id="1.10.630.10">
    <property type="entry name" value="Cytochrome P450"/>
    <property type="match status" value="1"/>
</dbReference>
<dbReference type="PANTHER" id="PTHR24300">
    <property type="entry name" value="CYTOCHROME P450 508A4-RELATED"/>
    <property type="match status" value="1"/>
</dbReference>
<reference evidence="8" key="1">
    <citation type="submission" date="2025-08" db="UniProtKB">
        <authorList>
            <consortium name="RefSeq"/>
        </authorList>
    </citation>
    <scope>IDENTIFICATION</scope>
    <source>
        <tissue evidence="8">Gonad</tissue>
    </source>
</reference>
<organism evidence="7 8">
    <name type="scientific">Branchiostoma belcheri</name>
    <name type="common">Amphioxus</name>
    <dbReference type="NCBI Taxonomy" id="7741"/>
    <lineage>
        <taxon>Eukaryota</taxon>
        <taxon>Metazoa</taxon>
        <taxon>Chordata</taxon>
        <taxon>Cephalochordata</taxon>
        <taxon>Leptocardii</taxon>
        <taxon>Amphioxiformes</taxon>
        <taxon>Branchiostomatidae</taxon>
        <taxon>Branchiostoma</taxon>
    </lineage>
</organism>
<dbReference type="GO" id="GO:0006805">
    <property type="term" value="P:xenobiotic metabolic process"/>
    <property type="evidence" value="ECO:0007669"/>
    <property type="project" value="TreeGrafter"/>
</dbReference>
<keyword evidence="6" id="KW-0503">Monooxygenase</keyword>
<keyword evidence="4 5" id="KW-0408">Iron</keyword>
<dbReference type="GO" id="GO:0008395">
    <property type="term" value="F:steroid hydroxylase activity"/>
    <property type="evidence" value="ECO:0007669"/>
    <property type="project" value="TreeGrafter"/>
</dbReference>
<evidence type="ECO:0000313" key="8">
    <source>
        <dbReference type="RefSeq" id="XP_019643225.1"/>
    </source>
</evidence>
<dbReference type="InterPro" id="IPR017972">
    <property type="entry name" value="Cyt_P450_CS"/>
</dbReference>
<accession>A0A6P4ZPV7</accession>
<comment type="cofactor">
    <cofactor evidence="1 5">
        <name>heme</name>
        <dbReference type="ChEBI" id="CHEBI:30413"/>
    </cofactor>
</comment>
<evidence type="ECO:0000256" key="6">
    <source>
        <dbReference type="RuleBase" id="RU000461"/>
    </source>
</evidence>
<evidence type="ECO:0000256" key="2">
    <source>
        <dbReference type="ARBA" id="ARBA00010617"/>
    </source>
</evidence>
<dbReference type="PROSITE" id="PS00086">
    <property type="entry name" value="CYTOCHROME_P450"/>
    <property type="match status" value="1"/>
</dbReference>
<dbReference type="GO" id="GO:0020037">
    <property type="term" value="F:heme binding"/>
    <property type="evidence" value="ECO:0007669"/>
    <property type="project" value="InterPro"/>
</dbReference>
<protein>
    <submittedName>
        <fullName evidence="8">Cytochrome P450 2U1-like</fullName>
    </submittedName>
</protein>
<dbReference type="InterPro" id="IPR001128">
    <property type="entry name" value="Cyt_P450"/>
</dbReference>
<dbReference type="GO" id="GO:0005737">
    <property type="term" value="C:cytoplasm"/>
    <property type="evidence" value="ECO:0007669"/>
    <property type="project" value="TreeGrafter"/>
</dbReference>